<accession>A0A4Z1HC99</accession>
<keyword evidence="2" id="KW-1185">Reference proteome</keyword>
<reference evidence="1 2" key="1">
    <citation type="submission" date="2017-12" db="EMBL/GenBank/DDBJ databases">
        <title>Comparative genomics of Botrytis spp.</title>
        <authorList>
            <person name="Valero-Jimenez C.A."/>
            <person name="Tapia P."/>
            <person name="Veloso J."/>
            <person name="Silva-Moreno E."/>
            <person name="Staats M."/>
            <person name="Valdes J.H."/>
            <person name="Van Kan J.A.L."/>
        </authorList>
    </citation>
    <scope>NUCLEOTIDE SEQUENCE [LARGE SCALE GENOMIC DNA]</scope>
    <source>
        <strain evidence="1 2">MUCL11595</strain>
    </source>
</reference>
<dbReference type="AlphaFoldDB" id="A0A4Z1HC99"/>
<proteinExistence type="predicted"/>
<organism evidence="1 2">
    <name type="scientific">Botryotinia convoluta</name>
    <dbReference type="NCBI Taxonomy" id="54673"/>
    <lineage>
        <taxon>Eukaryota</taxon>
        <taxon>Fungi</taxon>
        <taxon>Dikarya</taxon>
        <taxon>Ascomycota</taxon>
        <taxon>Pezizomycotina</taxon>
        <taxon>Leotiomycetes</taxon>
        <taxon>Helotiales</taxon>
        <taxon>Sclerotiniaceae</taxon>
        <taxon>Botryotinia</taxon>
    </lineage>
</organism>
<dbReference type="Proteomes" id="UP000297527">
    <property type="component" value="Unassembled WGS sequence"/>
</dbReference>
<dbReference type="EMBL" id="PQXN01000426">
    <property type="protein sequence ID" value="TGO45062.1"/>
    <property type="molecule type" value="Genomic_DNA"/>
</dbReference>
<protein>
    <submittedName>
        <fullName evidence="1">Uncharacterized protein</fullName>
    </submittedName>
</protein>
<comment type="caution">
    <text evidence="1">The sequence shown here is derived from an EMBL/GenBank/DDBJ whole genome shotgun (WGS) entry which is preliminary data.</text>
</comment>
<sequence>MSASSEEFHPARRLKWTSNELGSPKSKRVVVHIVVIRSNPRSLDQVFMENKIEIPGSRAGVSERCCTLFETCVCEKARNGMLGRDWAKVNNTREAYNFFETTIESIRRETLDKGSSYQVAVGNIDLFQTKHPSTGVFMPFARLEKWQLIRHESNKLILSWLWSAL</sequence>
<evidence type="ECO:0000313" key="1">
    <source>
        <dbReference type="EMBL" id="TGO45062.1"/>
    </source>
</evidence>
<name>A0A4Z1HC99_9HELO</name>
<gene>
    <name evidence="1" type="ORF">BCON_0428g00020</name>
</gene>
<evidence type="ECO:0000313" key="2">
    <source>
        <dbReference type="Proteomes" id="UP000297527"/>
    </source>
</evidence>